<evidence type="ECO:0000256" key="6">
    <source>
        <dbReference type="ARBA" id="ARBA00023200"/>
    </source>
</evidence>
<evidence type="ECO:0000313" key="8">
    <source>
        <dbReference type="Proteomes" id="UP000166492"/>
    </source>
</evidence>
<name>A0A0C5PRN3_GCRV</name>
<organism evidence="7 8">
    <name type="scientific">Grass carp reovirus</name>
    <name type="common">GCRV</name>
    <dbReference type="NCBI Taxonomy" id="128987"/>
    <lineage>
        <taxon>Viruses</taxon>
        <taxon>Riboviria</taxon>
        <taxon>Orthornavirae</taxon>
        <taxon>Duplornaviricota</taxon>
        <taxon>Resentoviricetes</taxon>
        <taxon>Reovirales</taxon>
        <taxon>Spinareoviridae</taxon>
        <taxon>Aquareovirus</taxon>
        <taxon>Aquareovirus ctenopharyngodontis</taxon>
    </lineage>
</organism>
<dbReference type="SMR" id="A0A0C5PRN3"/>
<keyword evidence="4" id="KW-0946">Virion</keyword>
<dbReference type="Pfam" id="PF07781">
    <property type="entry name" value="Reovirus_Mu2"/>
    <property type="match status" value="1"/>
</dbReference>
<keyword evidence="3" id="KW-0167">Capsid protein</keyword>
<proteinExistence type="predicted"/>
<evidence type="ECO:0000313" key="7">
    <source>
        <dbReference type="EMBL" id="AJQ21751.1"/>
    </source>
</evidence>
<dbReference type="GO" id="GO:0044163">
    <property type="term" value="C:host cytoskeleton"/>
    <property type="evidence" value="ECO:0007669"/>
    <property type="project" value="UniProtKB-SubCell"/>
</dbReference>
<dbReference type="GO" id="GO:0005198">
    <property type="term" value="F:structural molecule activity"/>
    <property type="evidence" value="ECO:0007669"/>
    <property type="project" value="InterPro"/>
</dbReference>
<dbReference type="EMBL" id="KM880069">
    <property type="protein sequence ID" value="AJQ21751.1"/>
    <property type="molecule type" value="Genomic_RNA"/>
</dbReference>
<evidence type="ECO:0000256" key="5">
    <source>
        <dbReference type="ARBA" id="ARBA00023111"/>
    </source>
</evidence>
<dbReference type="Proteomes" id="UP000166492">
    <property type="component" value="Genome"/>
</dbReference>
<keyword evidence="5" id="KW-1037">Host cytoskeleton</keyword>
<dbReference type="GO" id="GO:0019028">
    <property type="term" value="C:viral capsid"/>
    <property type="evidence" value="ECO:0007669"/>
    <property type="project" value="UniProtKB-KW"/>
</dbReference>
<evidence type="ECO:0000256" key="3">
    <source>
        <dbReference type="ARBA" id="ARBA00022561"/>
    </source>
</evidence>
<dbReference type="InterPro" id="IPR012494">
    <property type="entry name" value="Reovirus_Mu2"/>
</dbReference>
<evidence type="ECO:0000256" key="1">
    <source>
        <dbReference type="ARBA" id="ARBA00004133"/>
    </source>
</evidence>
<accession>A0A0C5PRN3</accession>
<protein>
    <submittedName>
        <fullName evidence="7">VP5</fullName>
    </submittedName>
</protein>
<evidence type="ECO:0000256" key="4">
    <source>
        <dbReference type="ARBA" id="ARBA00022844"/>
    </source>
</evidence>
<sequence>MLLILPTYNGARDDDFLSTYNIEFTSKIHSDPNVQVLAMPWLITQLTRLLDINDIATLTRCLDEITPRHPGVFVLLPKWRSFARVCLTNSHLNIWKIPRSVLTATANGERTEKKISDYIDGLVTSSSDVLTGVKRVQNGAVCYTTTLMVLGAPIRKWCQDDAYSGAYARADIKALHRPNWPVPPKVTTRILITNLPLGVSENAIMLDRAYWPPDVTHGTLLLERYDAFVSTARICDLIAVAMFLGVEKRLPRKVDESYRSALRMLRLPFRDHAQSVTSGTATGTITCDIRVRLTCKNSNSPKVAARTVTILSVLTSLLSIYNVDMDVDYPLRQETGEMVEWILIVIMLSSGLRTSGGQAVCWDAAFTISTPFDTITVMHRSPDKYKISPSYLSDTAHVYTIAMAKGSFKSTILKALSSWFGDKRIFDSAAAFDSDDAGNTVSPTFEELLLTEWRKLGTVLCDEAAMALVTGTEGCATSLADLYDAFVTTYASTVTPVIRDTIGPLLRRGISWFFVHCDTEVQNANISTHTFRCHIPMVTQSNILIRTGRCGGVTFQVILDYCYRCLAAGADEMWFGDTVRPLLDPWLRASSLVGYGWLAVGIGVPGTSLAKAGWGVSTDIIYRATYCYIYAPVTRFDAIQFMAERRFRGRMNLGPLAATDRRDVSKYEVGFSWLPQLRRDSFGPDVLMSISSISYIDLPVGCTVGEELSMSRPLITWPEVPLPHGD</sequence>
<evidence type="ECO:0000256" key="2">
    <source>
        <dbReference type="ARBA" id="ARBA00004328"/>
    </source>
</evidence>
<keyword evidence="6" id="KW-1035">Host cytoplasm</keyword>
<reference evidence="8" key="1">
    <citation type="journal article" date="2013" name="J. Gen. Virol.">
        <title>Quantitative in vivo and in vitro characterization of co-infection by two genetically distant grass carp reoviruses.</title>
        <authorList>
            <person name="Wang T."/>
            <person name="Li J."/>
            <person name="Lu L."/>
        </authorList>
    </citation>
    <scope>NUCLEOTIDE SEQUENCE [LARGE SCALE GENOMIC DNA]</scope>
</reference>
<comment type="subcellular location">
    <subcellularLocation>
        <location evidence="1">Host cytoplasm</location>
        <location evidence="1">Host cytoskeleton</location>
    </subcellularLocation>
    <subcellularLocation>
        <location evidence="2">Virion</location>
    </subcellularLocation>
</comment>